<name>A0A4Y2UQ71_ARAVE</name>
<keyword evidence="2" id="KW-1185">Reference proteome</keyword>
<sequence length="118" mass="13496">MTHLPLRAVDPVGGGIVEIQGSSVVFGLVERPITGDRRLGDQRCRRRRAFRLRSPLLRTRVCCGGKTTIQSIARQNSKSHIEEVSVKEYELSFLKSETQVKIMLIMLESYLKYDIYNK</sequence>
<gene>
    <name evidence="1" type="ORF">AVEN_201438_1</name>
</gene>
<evidence type="ECO:0000313" key="1">
    <source>
        <dbReference type="EMBL" id="GBO15145.1"/>
    </source>
</evidence>
<dbReference type="Proteomes" id="UP000499080">
    <property type="component" value="Unassembled WGS sequence"/>
</dbReference>
<organism evidence="1 2">
    <name type="scientific">Araneus ventricosus</name>
    <name type="common">Orbweaver spider</name>
    <name type="synonym">Epeira ventricosa</name>
    <dbReference type="NCBI Taxonomy" id="182803"/>
    <lineage>
        <taxon>Eukaryota</taxon>
        <taxon>Metazoa</taxon>
        <taxon>Ecdysozoa</taxon>
        <taxon>Arthropoda</taxon>
        <taxon>Chelicerata</taxon>
        <taxon>Arachnida</taxon>
        <taxon>Araneae</taxon>
        <taxon>Araneomorphae</taxon>
        <taxon>Entelegynae</taxon>
        <taxon>Araneoidea</taxon>
        <taxon>Araneidae</taxon>
        <taxon>Araneus</taxon>
    </lineage>
</organism>
<comment type="caution">
    <text evidence="1">The sequence shown here is derived from an EMBL/GenBank/DDBJ whole genome shotgun (WGS) entry which is preliminary data.</text>
</comment>
<proteinExistence type="predicted"/>
<dbReference type="EMBL" id="BGPR01039215">
    <property type="protein sequence ID" value="GBO15145.1"/>
    <property type="molecule type" value="Genomic_DNA"/>
</dbReference>
<protein>
    <submittedName>
        <fullName evidence="1">Uncharacterized protein</fullName>
    </submittedName>
</protein>
<evidence type="ECO:0000313" key="2">
    <source>
        <dbReference type="Proteomes" id="UP000499080"/>
    </source>
</evidence>
<reference evidence="1 2" key="1">
    <citation type="journal article" date="2019" name="Sci. Rep.">
        <title>Orb-weaving spider Araneus ventricosus genome elucidates the spidroin gene catalogue.</title>
        <authorList>
            <person name="Kono N."/>
            <person name="Nakamura H."/>
            <person name="Ohtoshi R."/>
            <person name="Moran D.A.P."/>
            <person name="Shinohara A."/>
            <person name="Yoshida Y."/>
            <person name="Fujiwara M."/>
            <person name="Mori M."/>
            <person name="Tomita M."/>
            <person name="Arakawa K."/>
        </authorList>
    </citation>
    <scope>NUCLEOTIDE SEQUENCE [LARGE SCALE GENOMIC DNA]</scope>
</reference>
<dbReference type="AlphaFoldDB" id="A0A4Y2UQ71"/>
<accession>A0A4Y2UQ71</accession>